<reference evidence="1" key="1">
    <citation type="submission" date="2020-10" db="EMBL/GenBank/DDBJ databases">
        <authorList>
            <person name="Castelo-Branco R."/>
            <person name="Eusebio N."/>
            <person name="Adriana R."/>
            <person name="Vieira A."/>
            <person name="Brugerolle De Fraissinette N."/>
            <person name="Rezende De Castro R."/>
            <person name="Schneider M.P."/>
            <person name="Vasconcelos V."/>
            <person name="Leao P.N."/>
        </authorList>
    </citation>
    <scope>NUCLEOTIDE SEQUENCE</scope>
    <source>
        <strain evidence="1">LEGE 11479</strain>
    </source>
</reference>
<comment type="caution">
    <text evidence="1">The sequence shown here is derived from an EMBL/GenBank/DDBJ whole genome shotgun (WGS) entry which is preliminary data.</text>
</comment>
<protein>
    <submittedName>
        <fullName evidence="1">Uncharacterized protein</fullName>
    </submittedName>
</protein>
<gene>
    <name evidence="1" type="ORF">IQ260_17155</name>
</gene>
<organism evidence="1 2">
    <name type="scientific">Leptolyngbya cf. ectocarpi LEGE 11479</name>
    <dbReference type="NCBI Taxonomy" id="1828722"/>
    <lineage>
        <taxon>Bacteria</taxon>
        <taxon>Bacillati</taxon>
        <taxon>Cyanobacteriota</taxon>
        <taxon>Cyanophyceae</taxon>
        <taxon>Leptolyngbyales</taxon>
        <taxon>Leptolyngbyaceae</taxon>
        <taxon>Leptolyngbya group</taxon>
        <taxon>Leptolyngbya</taxon>
    </lineage>
</organism>
<dbReference type="EMBL" id="JADEXP010000164">
    <property type="protein sequence ID" value="MBE9068382.1"/>
    <property type="molecule type" value="Genomic_DNA"/>
</dbReference>
<sequence length="134" mass="16028">MPHLSSQPQRIAEEQYKSLSKTHIFTQYMLQDQMRDQVFMASLTTFKTELNRIQKAAKLRHASLDWYLSELRELRQQFDTYISTLRRKGLIQFTFPMELALFATRAQWFLRFQGPQIRRGWQQAAPGFQHSDDQ</sequence>
<keyword evidence="2" id="KW-1185">Reference proteome</keyword>
<dbReference type="AlphaFoldDB" id="A0A928ZVS8"/>
<accession>A0A928ZVS8</accession>
<dbReference type="Proteomes" id="UP000615026">
    <property type="component" value="Unassembled WGS sequence"/>
</dbReference>
<proteinExistence type="predicted"/>
<evidence type="ECO:0000313" key="1">
    <source>
        <dbReference type="EMBL" id="MBE9068382.1"/>
    </source>
</evidence>
<dbReference type="RefSeq" id="WP_193994328.1">
    <property type="nucleotide sequence ID" value="NZ_JADEXP010000164.1"/>
</dbReference>
<evidence type="ECO:0000313" key="2">
    <source>
        <dbReference type="Proteomes" id="UP000615026"/>
    </source>
</evidence>
<name>A0A928ZVS8_LEPEC</name>